<keyword evidence="1" id="KW-1133">Transmembrane helix</keyword>
<proteinExistence type="predicted"/>
<reference evidence="3" key="1">
    <citation type="submission" date="2016-09" db="EMBL/GenBank/DDBJ databases">
        <authorList>
            <person name="Varghese N."/>
            <person name="Submissions S."/>
        </authorList>
    </citation>
    <scope>NUCLEOTIDE SEQUENCE [LARGE SCALE GENOMIC DNA]</scope>
    <source>
        <strain evidence="3">S5</strain>
    </source>
</reference>
<keyword evidence="3" id="KW-1185">Reference proteome</keyword>
<keyword evidence="1" id="KW-0812">Transmembrane</keyword>
<organism evidence="2 3">
    <name type="scientific">Pelagirhabdus alkalitolerans</name>
    <dbReference type="NCBI Taxonomy" id="1612202"/>
    <lineage>
        <taxon>Bacteria</taxon>
        <taxon>Bacillati</taxon>
        <taxon>Bacillota</taxon>
        <taxon>Bacilli</taxon>
        <taxon>Bacillales</taxon>
        <taxon>Bacillaceae</taxon>
        <taxon>Pelagirhabdus</taxon>
    </lineage>
</organism>
<dbReference type="Pfam" id="PF05437">
    <property type="entry name" value="AzlD"/>
    <property type="match status" value="1"/>
</dbReference>
<name>A0A1G6N4Z8_9BACI</name>
<evidence type="ECO:0000256" key="1">
    <source>
        <dbReference type="SAM" id="Phobius"/>
    </source>
</evidence>
<dbReference type="AlphaFoldDB" id="A0A1G6N4Z8"/>
<evidence type="ECO:0000313" key="2">
    <source>
        <dbReference type="EMBL" id="SDC62761.1"/>
    </source>
</evidence>
<dbReference type="RefSeq" id="WP_342706552.1">
    <property type="nucleotide sequence ID" value="NZ_FMYI01000014.1"/>
</dbReference>
<sequence length="118" mass="13403">MMRVFIIIVAMSVVTMLPRLLPVWIVDKWRFPEWIGRFLEAVPYAALGALIFPGIITVVENRPEMGLIGGFVAVFLALKSRYTIVVILGAVLVVYWLIWINSCRLDMDVSVRNIVLNI</sequence>
<dbReference type="STRING" id="1612202.SAMN05421734_11421"/>
<feature type="transmembrane region" description="Helical" evidence="1">
    <location>
        <begin position="38"/>
        <end position="59"/>
    </location>
</feature>
<dbReference type="Proteomes" id="UP000242949">
    <property type="component" value="Unassembled WGS sequence"/>
</dbReference>
<dbReference type="InterPro" id="IPR008407">
    <property type="entry name" value="Brnchd-chn_aa_trnsp_AzlD"/>
</dbReference>
<feature type="transmembrane region" description="Helical" evidence="1">
    <location>
        <begin position="6"/>
        <end position="26"/>
    </location>
</feature>
<dbReference type="EMBL" id="FMYI01000014">
    <property type="protein sequence ID" value="SDC62761.1"/>
    <property type="molecule type" value="Genomic_DNA"/>
</dbReference>
<protein>
    <submittedName>
        <fullName evidence="2">Branched-chain amino acid transport protein</fullName>
    </submittedName>
</protein>
<gene>
    <name evidence="2" type="ORF">SAMN05421734_11421</name>
</gene>
<feature type="transmembrane region" description="Helical" evidence="1">
    <location>
        <begin position="65"/>
        <end position="98"/>
    </location>
</feature>
<keyword evidence="1" id="KW-0472">Membrane</keyword>
<accession>A0A1G6N4Z8</accession>
<evidence type="ECO:0000313" key="3">
    <source>
        <dbReference type="Proteomes" id="UP000242949"/>
    </source>
</evidence>